<dbReference type="SMART" id="SM00382">
    <property type="entry name" value="AAA"/>
    <property type="match status" value="1"/>
</dbReference>
<evidence type="ECO:0000259" key="3">
    <source>
        <dbReference type="SMART" id="SM00382"/>
    </source>
</evidence>
<organism evidence="4 5">
    <name type="scientific">Patulibacter medicamentivorans</name>
    <dbReference type="NCBI Taxonomy" id="1097667"/>
    <lineage>
        <taxon>Bacteria</taxon>
        <taxon>Bacillati</taxon>
        <taxon>Actinomycetota</taxon>
        <taxon>Thermoleophilia</taxon>
        <taxon>Solirubrobacterales</taxon>
        <taxon>Patulibacteraceae</taxon>
        <taxon>Patulibacter</taxon>
    </lineage>
</organism>
<dbReference type="Gene3D" id="3.40.50.300">
    <property type="entry name" value="P-loop containing nucleotide triphosphate hydrolases"/>
    <property type="match status" value="1"/>
</dbReference>
<dbReference type="Proteomes" id="UP000005143">
    <property type="component" value="Unassembled WGS sequence"/>
</dbReference>
<feature type="domain" description="AAA+ ATPase" evidence="3">
    <location>
        <begin position="54"/>
        <end position="225"/>
    </location>
</feature>
<dbReference type="PANTHER" id="PTHR23408:SF3">
    <property type="entry name" value="METHYLMALONIC ACIDURIA TYPE A PROTEIN, MITOCHONDRIAL"/>
    <property type="match status" value="1"/>
</dbReference>
<comment type="similarity">
    <text evidence="1">Belongs to the SIMIBI class G3E GTPase family. ArgK/MeaB subfamily.</text>
</comment>
<reference evidence="4 5" key="1">
    <citation type="journal article" date="2013" name="Biodegradation">
        <title>Quantitative proteomic analysis of ibuprofen-degrading Patulibacter sp. strain I11.</title>
        <authorList>
            <person name="Almeida B."/>
            <person name="Kjeldal H."/>
            <person name="Lolas I."/>
            <person name="Knudsen A.D."/>
            <person name="Carvalho G."/>
            <person name="Nielsen K.L."/>
            <person name="Barreto Crespo M.T."/>
            <person name="Stensballe A."/>
            <person name="Nielsen J.L."/>
        </authorList>
    </citation>
    <scope>NUCLEOTIDE SEQUENCE [LARGE SCALE GENOMIC DNA]</scope>
    <source>
        <strain evidence="4 5">I11</strain>
    </source>
</reference>
<dbReference type="Gene3D" id="1.10.287.130">
    <property type="match status" value="1"/>
</dbReference>
<keyword evidence="5" id="KW-1185">Reference proteome</keyword>
<dbReference type="GO" id="GO:0005737">
    <property type="term" value="C:cytoplasm"/>
    <property type="evidence" value="ECO:0007669"/>
    <property type="project" value="TreeGrafter"/>
</dbReference>
<dbReference type="PANTHER" id="PTHR23408">
    <property type="entry name" value="METHYLMALONYL-COA MUTASE"/>
    <property type="match status" value="1"/>
</dbReference>
<dbReference type="GO" id="GO:0003924">
    <property type="term" value="F:GTPase activity"/>
    <property type="evidence" value="ECO:0007669"/>
    <property type="project" value="InterPro"/>
</dbReference>
<dbReference type="InterPro" id="IPR005129">
    <property type="entry name" value="GTPase_ArgK"/>
</dbReference>
<dbReference type="GO" id="GO:0016301">
    <property type="term" value="F:kinase activity"/>
    <property type="evidence" value="ECO:0007669"/>
    <property type="project" value="UniProtKB-KW"/>
</dbReference>
<dbReference type="OrthoDB" id="9778292at2"/>
<keyword evidence="4" id="KW-0808">Transferase</keyword>
<gene>
    <name evidence="4" type="ORF">PAI11_11750</name>
</gene>
<evidence type="ECO:0000256" key="1">
    <source>
        <dbReference type="ARBA" id="ARBA00009625"/>
    </source>
</evidence>
<feature type="coiled-coil region" evidence="2">
    <location>
        <begin position="294"/>
        <end position="321"/>
    </location>
</feature>
<dbReference type="InterPro" id="IPR003593">
    <property type="entry name" value="AAA+_ATPase"/>
</dbReference>
<dbReference type="PATRIC" id="fig|1097667.3.peg.1172"/>
<dbReference type="SUPFAM" id="SSF52540">
    <property type="entry name" value="P-loop containing nucleoside triphosphate hydrolases"/>
    <property type="match status" value="1"/>
</dbReference>
<evidence type="ECO:0000313" key="5">
    <source>
        <dbReference type="Proteomes" id="UP000005143"/>
    </source>
</evidence>
<evidence type="ECO:0000313" key="4">
    <source>
        <dbReference type="EMBL" id="EHN11936.1"/>
    </source>
</evidence>
<dbReference type="RefSeq" id="WP_007571989.1">
    <property type="nucleotide sequence ID" value="NZ_AGUD01000055.1"/>
</dbReference>
<accession>H0E308</accession>
<dbReference type="EMBL" id="AGUD01000055">
    <property type="protein sequence ID" value="EHN11936.1"/>
    <property type="molecule type" value="Genomic_DNA"/>
</dbReference>
<keyword evidence="4" id="KW-0418">Kinase</keyword>
<proteinExistence type="inferred from homology"/>
<sequence length="335" mass="35351">MARPRPSVDELVAGLRAGDRGVLARAITLAESRRVDDRALAQEVMARLLPEIGGARRIGLTGVPGAGKSTTIEALGVWLVEQGHRVAVLAIDPSSTRQGGSILGDKTRMQRLSALEEAYIRPSPTSGVLGGVARRTREAMVLCEAAGFDVIIVESVGVGQSEAELAELVDCVLLLLVPGAGDELQGIKRGIVEVADVIVVNKADGDALRLARRAAGDYRHALRMLPEATPGWKTPVLTASAAEGTGIAETWATIEEHRAHQESTGGLERRRAAQQLRWLRAQVEEAVLTAFHGREGVAEALREAEDAVAEARATVPQAAARVLAAGFGDSAPETT</sequence>
<dbReference type="NCBIfam" id="NF006958">
    <property type="entry name" value="PRK09435.1"/>
    <property type="match status" value="1"/>
</dbReference>
<dbReference type="CDD" id="cd03114">
    <property type="entry name" value="MMAA-like"/>
    <property type="match status" value="1"/>
</dbReference>
<dbReference type="InterPro" id="IPR027417">
    <property type="entry name" value="P-loop_NTPase"/>
</dbReference>
<comment type="caution">
    <text evidence="4">The sequence shown here is derived from an EMBL/GenBank/DDBJ whole genome shotgun (WGS) entry which is preliminary data.</text>
</comment>
<protein>
    <submittedName>
        <fullName evidence="4">Putative periplasmic protein kinase ArgK and related GTPases of G3E family</fullName>
    </submittedName>
</protein>
<dbReference type="Pfam" id="PF03308">
    <property type="entry name" value="MeaB"/>
    <property type="match status" value="1"/>
</dbReference>
<dbReference type="GO" id="GO:0005525">
    <property type="term" value="F:GTP binding"/>
    <property type="evidence" value="ECO:0007669"/>
    <property type="project" value="InterPro"/>
</dbReference>
<dbReference type="AlphaFoldDB" id="H0E308"/>
<evidence type="ECO:0000256" key="2">
    <source>
        <dbReference type="SAM" id="Coils"/>
    </source>
</evidence>
<keyword evidence="2" id="KW-0175">Coiled coil</keyword>
<name>H0E308_9ACTN</name>
<dbReference type="Gene3D" id="1.20.5.170">
    <property type="match status" value="1"/>
</dbReference>
<dbReference type="NCBIfam" id="TIGR00750">
    <property type="entry name" value="lao"/>
    <property type="match status" value="1"/>
</dbReference>